<dbReference type="STRING" id="2074.BG845_06706"/>
<protein>
    <submittedName>
        <fullName evidence="1">Uncharacterized protein</fullName>
    </submittedName>
</protein>
<organism evidence="1 2">
    <name type="scientific">Pseudonocardia autotrophica</name>
    <name type="common">Amycolata autotrophica</name>
    <name type="synonym">Nocardia autotrophica</name>
    <dbReference type="NCBI Taxonomy" id="2074"/>
    <lineage>
        <taxon>Bacteria</taxon>
        <taxon>Bacillati</taxon>
        <taxon>Actinomycetota</taxon>
        <taxon>Actinomycetes</taxon>
        <taxon>Pseudonocardiales</taxon>
        <taxon>Pseudonocardiaceae</taxon>
        <taxon>Pseudonocardia</taxon>
    </lineage>
</organism>
<keyword evidence="2" id="KW-1185">Reference proteome</keyword>
<accession>A0A1Y2MH77</accession>
<dbReference type="AlphaFoldDB" id="A0A1Y2MH77"/>
<dbReference type="RefSeq" id="WP_174824418.1">
    <property type="nucleotide sequence ID" value="NZ_AP018921.1"/>
</dbReference>
<proteinExistence type="predicted"/>
<name>A0A1Y2MH77_PSEAH</name>
<comment type="caution">
    <text evidence="1">The sequence shown here is derived from an EMBL/GenBank/DDBJ whole genome shotgun (WGS) entry which is preliminary data.</text>
</comment>
<gene>
    <name evidence="1" type="ORF">BG845_06706</name>
</gene>
<evidence type="ECO:0000313" key="2">
    <source>
        <dbReference type="Proteomes" id="UP000194360"/>
    </source>
</evidence>
<evidence type="ECO:0000313" key="1">
    <source>
        <dbReference type="EMBL" id="OSY34600.1"/>
    </source>
</evidence>
<dbReference type="Proteomes" id="UP000194360">
    <property type="component" value="Unassembled WGS sequence"/>
</dbReference>
<sequence>MDMPLPGGLAMADVAEDRDGLALDVLHLPLGPVLPDWPAGLVVDVELQGDVISSAEARVLDAAELRPSGPVAAAVRDLDVVARVLAVAGWPGPAARARDLRDRARAGEPADGLSGLLRLVRRSRVLRLMLRRVESGDGVDVAELLERRLARIEAHAAGRTIGEPERPVLAELSGRLAGAEFTAARLLVAALDPDVDGAATPAGLRDREPGER</sequence>
<reference evidence="1 2" key="1">
    <citation type="submission" date="2016-09" db="EMBL/GenBank/DDBJ databases">
        <title>Pseudonocardia autotrophica DSM535, a candidate organism with high potential of specific P450 cytochromes.</title>
        <authorList>
            <person name="Grumaz C."/>
            <person name="Vainshtein Y."/>
            <person name="Kirstahler P."/>
            <person name="Sohn K."/>
        </authorList>
    </citation>
    <scope>NUCLEOTIDE SEQUENCE [LARGE SCALE GENOMIC DNA]</scope>
    <source>
        <strain evidence="1 2">DSM 535</strain>
    </source>
</reference>
<dbReference type="EMBL" id="MIGB01000075">
    <property type="protein sequence ID" value="OSY34600.1"/>
    <property type="molecule type" value="Genomic_DNA"/>
</dbReference>